<dbReference type="Proteomes" id="UP001059617">
    <property type="component" value="Chromosome"/>
</dbReference>
<dbReference type="Gene3D" id="1.20.1720.10">
    <property type="entry name" value="Multidrug resistance protein D"/>
    <property type="match status" value="1"/>
</dbReference>
<accession>A0ABY5W362</accession>
<proteinExistence type="predicted"/>
<dbReference type="InterPro" id="IPR036259">
    <property type="entry name" value="MFS_trans_sf"/>
</dbReference>
<feature type="transmembrane region" description="Helical" evidence="7">
    <location>
        <begin position="196"/>
        <end position="212"/>
    </location>
</feature>
<keyword evidence="4 7" id="KW-1133">Transmembrane helix</keyword>
<organism evidence="9 10">
    <name type="scientific">Dactylosporangium fulvum</name>
    <dbReference type="NCBI Taxonomy" id="53359"/>
    <lineage>
        <taxon>Bacteria</taxon>
        <taxon>Bacillati</taxon>
        <taxon>Actinomycetota</taxon>
        <taxon>Actinomycetes</taxon>
        <taxon>Micromonosporales</taxon>
        <taxon>Micromonosporaceae</taxon>
        <taxon>Dactylosporangium</taxon>
    </lineage>
</organism>
<evidence type="ECO:0000256" key="1">
    <source>
        <dbReference type="ARBA" id="ARBA00004651"/>
    </source>
</evidence>
<gene>
    <name evidence="9" type="ORF">Dfulv_06435</name>
</gene>
<feature type="transmembrane region" description="Helical" evidence="7">
    <location>
        <begin position="411"/>
        <end position="431"/>
    </location>
</feature>
<feature type="compositionally biased region" description="Basic and acidic residues" evidence="6">
    <location>
        <begin position="446"/>
        <end position="472"/>
    </location>
</feature>
<dbReference type="InterPro" id="IPR020846">
    <property type="entry name" value="MFS_dom"/>
</dbReference>
<evidence type="ECO:0000256" key="2">
    <source>
        <dbReference type="ARBA" id="ARBA00022448"/>
    </source>
</evidence>
<evidence type="ECO:0000256" key="5">
    <source>
        <dbReference type="ARBA" id="ARBA00023136"/>
    </source>
</evidence>
<evidence type="ECO:0000256" key="4">
    <source>
        <dbReference type="ARBA" id="ARBA00022989"/>
    </source>
</evidence>
<reference evidence="9" key="1">
    <citation type="submission" date="2021-04" db="EMBL/GenBank/DDBJ databases">
        <authorList>
            <person name="Hartkoorn R.C."/>
            <person name="Beaudoing E."/>
            <person name="Hot D."/>
        </authorList>
    </citation>
    <scope>NUCLEOTIDE SEQUENCE</scope>
    <source>
        <strain evidence="9">NRRL B-16292</strain>
    </source>
</reference>
<feature type="transmembrane region" description="Helical" evidence="7">
    <location>
        <begin position="218"/>
        <end position="239"/>
    </location>
</feature>
<keyword evidence="5 7" id="KW-0472">Membrane</keyword>
<evidence type="ECO:0000256" key="6">
    <source>
        <dbReference type="SAM" id="MobiDB-lite"/>
    </source>
</evidence>
<feature type="transmembrane region" description="Helical" evidence="7">
    <location>
        <begin position="41"/>
        <end position="61"/>
    </location>
</feature>
<dbReference type="PROSITE" id="PS50850">
    <property type="entry name" value="MFS"/>
    <property type="match status" value="1"/>
</dbReference>
<dbReference type="Gene3D" id="1.20.1250.20">
    <property type="entry name" value="MFS general substrate transporter like domains"/>
    <property type="match status" value="1"/>
</dbReference>
<feature type="transmembrane region" description="Helical" evidence="7">
    <location>
        <begin position="251"/>
        <end position="273"/>
    </location>
</feature>
<feature type="transmembrane region" description="Helical" evidence="7">
    <location>
        <begin position="130"/>
        <end position="152"/>
    </location>
</feature>
<evidence type="ECO:0000259" key="8">
    <source>
        <dbReference type="PROSITE" id="PS50850"/>
    </source>
</evidence>
<name>A0ABY5W362_9ACTN</name>
<feature type="transmembrane region" description="Helical" evidence="7">
    <location>
        <begin position="342"/>
        <end position="367"/>
    </location>
</feature>
<keyword evidence="10" id="KW-1185">Reference proteome</keyword>
<feature type="domain" description="Major facilitator superfamily (MFS) profile" evidence="8">
    <location>
        <begin position="7"/>
        <end position="435"/>
    </location>
</feature>
<dbReference type="RefSeq" id="WP_259861701.1">
    <property type="nucleotide sequence ID" value="NZ_BAAAST010000022.1"/>
</dbReference>
<feature type="transmembrane region" description="Helical" evidence="7">
    <location>
        <begin position="285"/>
        <end position="305"/>
    </location>
</feature>
<dbReference type="PANTHER" id="PTHR42718:SF9">
    <property type="entry name" value="MAJOR FACILITATOR SUPERFAMILY MULTIDRUG TRANSPORTER MFSC"/>
    <property type="match status" value="1"/>
</dbReference>
<feature type="transmembrane region" description="Helical" evidence="7">
    <location>
        <begin position="73"/>
        <end position="91"/>
    </location>
</feature>
<keyword evidence="2" id="KW-0813">Transport</keyword>
<dbReference type="Pfam" id="PF07690">
    <property type="entry name" value="MFS_1"/>
    <property type="match status" value="1"/>
</dbReference>
<feature type="transmembrane region" description="Helical" evidence="7">
    <location>
        <begin position="317"/>
        <end position="336"/>
    </location>
</feature>
<sequence length="472" mass="48622">MQNRRALTVGMVTLVTFVAFEAVAVTAAMPTVARALDGVPLYGFAFGGPLATSLIAMVLAGSWSDRRGPAQPTAIGVALFCLGLLIAGLAPDMWTFVAGRLVQGFGGGLVTVALYVVVGRAYPNEQHPRVFSALAAAWVLPAVVGPAVAGLIVEHIGWRWVFLLVVIASVPAMLLIWPQVRTVTVPPAERTVNRRVPWAVGAALSLGLLYFGGQHVDLAALVYLAAGLVGVVVCAPRLLPRGTLAARRGLPSVVLLRGLAGAAFVQTDVFIPLMLTRERGLSPSLAGLTLTAGALFWSAGSWVQARQAQRLTPATRLRIGLAAIAVGVLSAVALVVTTAPVAVVLVGWAVGGFGMGLAYPTMSALVLSLSKPGTQGANSSALQVGDALLTTTVLAVGGSLFAALVDGHGPAAYLAAYGIALVPALLGVWVAGRTAQPKVGEEEGEDTHRIPEEVGGVERHAEGQPRENAVRG</sequence>
<dbReference type="InterPro" id="IPR011701">
    <property type="entry name" value="MFS"/>
</dbReference>
<dbReference type="EMBL" id="CP073720">
    <property type="protein sequence ID" value="UWP83889.1"/>
    <property type="molecule type" value="Genomic_DNA"/>
</dbReference>
<evidence type="ECO:0000313" key="10">
    <source>
        <dbReference type="Proteomes" id="UP001059617"/>
    </source>
</evidence>
<protein>
    <submittedName>
        <fullName evidence="9">MFS transporter</fullName>
    </submittedName>
</protein>
<reference evidence="9" key="2">
    <citation type="submission" date="2022-09" db="EMBL/GenBank/DDBJ databases">
        <title>Biosynthetic gene clusters of Dactylosporangioum fulvum.</title>
        <authorList>
            <person name="Caradec T."/>
        </authorList>
    </citation>
    <scope>NUCLEOTIDE SEQUENCE</scope>
    <source>
        <strain evidence="9">NRRL B-16292</strain>
    </source>
</reference>
<evidence type="ECO:0000313" key="9">
    <source>
        <dbReference type="EMBL" id="UWP83889.1"/>
    </source>
</evidence>
<keyword evidence="3 7" id="KW-0812">Transmembrane</keyword>
<feature type="transmembrane region" description="Helical" evidence="7">
    <location>
        <begin position="387"/>
        <end position="405"/>
    </location>
</feature>
<evidence type="ECO:0000256" key="7">
    <source>
        <dbReference type="SAM" id="Phobius"/>
    </source>
</evidence>
<comment type="subcellular location">
    <subcellularLocation>
        <location evidence="1">Cell membrane</location>
        <topology evidence="1">Multi-pass membrane protein</topology>
    </subcellularLocation>
</comment>
<feature type="transmembrane region" description="Helical" evidence="7">
    <location>
        <begin position="97"/>
        <end position="118"/>
    </location>
</feature>
<feature type="region of interest" description="Disordered" evidence="6">
    <location>
        <begin position="437"/>
        <end position="472"/>
    </location>
</feature>
<feature type="transmembrane region" description="Helical" evidence="7">
    <location>
        <begin position="158"/>
        <end position="176"/>
    </location>
</feature>
<dbReference type="SUPFAM" id="SSF103473">
    <property type="entry name" value="MFS general substrate transporter"/>
    <property type="match status" value="1"/>
</dbReference>
<evidence type="ECO:0000256" key="3">
    <source>
        <dbReference type="ARBA" id="ARBA00022692"/>
    </source>
</evidence>
<dbReference type="PANTHER" id="PTHR42718">
    <property type="entry name" value="MAJOR FACILITATOR SUPERFAMILY MULTIDRUG TRANSPORTER MFSC"/>
    <property type="match status" value="1"/>
</dbReference>
<feature type="transmembrane region" description="Helical" evidence="7">
    <location>
        <begin position="7"/>
        <end position="29"/>
    </location>
</feature>